<dbReference type="InterPro" id="IPR018867">
    <property type="entry name" value="Cell_div_borealin"/>
</dbReference>
<dbReference type="GO" id="GO:0005634">
    <property type="term" value="C:nucleus"/>
    <property type="evidence" value="ECO:0007669"/>
    <property type="project" value="UniProtKB-SubCell"/>
</dbReference>
<evidence type="ECO:0000256" key="7">
    <source>
        <dbReference type="ARBA" id="ARBA00023242"/>
    </source>
</evidence>
<keyword evidence="5" id="KW-0132">Cell division</keyword>
<name>A0ABD3NAS9_9STRA</name>
<accession>A0ABD3NAS9</accession>
<evidence type="ECO:0000256" key="5">
    <source>
        <dbReference type="ARBA" id="ARBA00022618"/>
    </source>
</evidence>
<dbReference type="GO" id="GO:0000775">
    <property type="term" value="C:chromosome, centromeric region"/>
    <property type="evidence" value="ECO:0007669"/>
    <property type="project" value="UniProtKB-SubCell"/>
</dbReference>
<comment type="caution">
    <text evidence="10">The sequence shown here is derived from an EMBL/GenBank/DDBJ whole genome shotgun (WGS) entry which is preliminary data.</text>
</comment>
<dbReference type="PANTHER" id="PTHR16040:SF7">
    <property type="entry name" value="AUSTRALIN, ISOFORM A-RELATED"/>
    <property type="match status" value="1"/>
</dbReference>
<evidence type="ECO:0000256" key="3">
    <source>
        <dbReference type="ARBA" id="ARBA00009914"/>
    </source>
</evidence>
<evidence type="ECO:0000256" key="4">
    <source>
        <dbReference type="ARBA" id="ARBA00022454"/>
    </source>
</evidence>
<evidence type="ECO:0000256" key="6">
    <source>
        <dbReference type="ARBA" id="ARBA00022776"/>
    </source>
</evidence>
<dbReference type="EMBL" id="JALLBG020000050">
    <property type="protein sequence ID" value="KAL3769815.1"/>
    <property type="molecule type" value="Genomic_DNA"/>
</dbReference>
<keyword evidence="9" id="KW-0137">Centromere</keyword>
<evidence type="ECO:0000256" key="9">
    <source>
        <dbReference type="ARBA" id="ARBA00023328"/>
    </source>
</evidence>
<evidence type="ECO:0000313" key="11">
    <source>
        <dbReference type="Proteomes" id="UP001530293"/>
    </source>
</evidence>
<keyword evidence="7" id="KW-0539">Nucleus</keyword>
<comment type="similarity">
    <text evidence="3">Belongs to the borealin family.</text>
</comment>
<evidence type="ECO:0000256" key="1">
    <source>
        <dbReference type="ARBA" id="ARBA00004123"/>
    </source>
</evidence>
<keyword evidence="11" id="KW-1185">Reference proteome</keyword>
<gene>
    <name evidence="10" type="ORF">ACHAWU_010323</name>
</gene>
<evidence type="ECO:0000313" key="10">
    <source>
        <dbReference type="EMBL" id="KAL3769815.1"/>
    </source>
</evidence>
<keyword evidence="4" id="KW-0158">Chromosome</keyword>
<dbReference type="PANTHER" id="PTHR16040">
    <property type="entry name" value="AUSTRALIN, ISOFORM A-RELATED"/>
    <property type="match status" value="1"/>
</dbReference>
<dbReference type="Proteomes" id="UP001530293">
    <property type="component" value="Unassembled WGS sequence"/>
</dbReference>
<evidence type="ECO:0000256" key="8">
    <source>
        <dbReference type="ARBA" id="ARBA00023306"/>
    </source>
</evidence>
<dbReference type="AlphaFoldDB" id="A0ABD3NAS9"/>
<proteinExistence type="inferred from homology"/>
<sequence>MSIAIHLPAESYPDVDWLSRDSCNSYIEQRWHQFRNDVEALELVRDELLRTQKEIVIQGLCKLNKDVKLLSVKEFNDTFGCDIIEMMREMMTAGGVQWSGAGTAMAAASTAGKKHSRVIGASAGQQMLSMKTPAAHRFGRPPMTMRTARRGEVIKSFSVNGSPIDQFDHGEVVVTAKKRRGGPGGNSGMGGAGDSATSFPISFGIGAGNGETIDLSDPNQRKNLDAEQKAQAMQQLMAIQEQMNKLMADF</sequence>
<dbReference type="GO" id="GO:0051301">
    <property type="term" value="P:cell division"/>
    <property type="evidence" value="ECO:0007669"/>
    <property type="project" value="UniProtKB-KW"/>
</dbReference>
<keyword evidence="8" id="KW-0131">Cell cycle</keyword>
<evidence type="ECO:0000256" key="2">
    <source>
        <dbReference type="ARBA" id="ARBA00004584"/>
    </source>
</evidence>
<organism evidence="10 11">
    <name type="scientific">Discostella pseudostelligera</name>
    <dbReference type="NCBI Taxonomy" id="259834"/>
    <lineage>
        <taxon>Eukaryota</taxon>
        <taxon>Sar</taxon>
        <taxon>Stramenopiles</taxon>
        <taxon>Ochrophyta</taxon>
        <taxon>Bacillariophyta</taxon>
        <taxon>Coscinodiscophyceae</taxon>
        <taxon>Thalassiosirophycidae</taxon>
        <taxon>Stephanodiscales</taxon>
        <taxon>Stephanodiscaceae</taxon>
        <taxon>Discostella</taxon>
    </lineage>
</organism>
<keyword evidence="6" id="KW-0498">Mitosis</keyword>
<protein>
    <submittedName>
        <fullName evidence="10">Uncharacterized protein</fullName>
    </submittedName>
</protein>
<reference evidence="10 11" key="1">
    <citation type="submission" date="2024-10" db="EMBL/GenBank/DDBJ databases">
        <title>Updated reference genomes for cyclostephanoid diatoms.</title>
        <authorList>
            <person name="Roberts W.R."/>
            <person name="Alverson A.J."/>
        </authorList>
    </citation>
    <scope>NUCLEOTIDE SEQUENCE [LARGE SCALE GENOMIC DNA]</scope>
    <source>
        <strain evidence="10 11">AJA232-27</strain>
    </source>
</reference>
<comment type="subcellular location">
    <subcellularLocation>
        <location evidence="2">Chromosome</location>
        <location evidence="2">Centromere</location>
    </subcellularLocation>
    <subcellularLocation>
        <location evidence="1">Nucleus</location>
    </subcellularLocation>
</comment>